<protein>
    <submittedName>
        <fullName evidence="2">LPS export ABC transporter periplasmic protein LptC</fullName>
    </submittedName>
</protein>
<gene>
    <name evidence="2" type="primary">lptC</name>
    <name evidence="2" type="ORF">H2509_07730</name>
</gene>
<evidence type="ECO:0000256" key="1">
    <source>
        <dbReference type="SAM" id="Phobius"/>
    </source>
</evidence>
<keyword evidence="1" id="KW-0472">Membrane</keyword>
<keyword evidence="1" id="KW-0812">Transmembrane</keyword>
<dbReference type="InterPro" id="IPR026265">
    <property type="entry name" value="LptC"/>
</dbReference>
<feature type="transmembrane region" description="Helical" evidence="1">
    <location>
        <begin position="47"/>
        <end position="70"/>
    </location>
</feature>
<dbReference type="NCBIfam" id="TIGR04409">
    <property type="entry name" value="LptC_YrbK"/>
    <property type="match status" value="1"/>
</dbReference>
<dbReference type="Pfam" id="PF06835">
    <property type="entry name" value="LptC"/>
    <property type="match status" value="1"/>
</dbReference>
<dbReference type="Gene3D" id="2.60.450.10">
    <property type="entry name" value="Lipopolysaccharide (LPS) transport protein A like domain"/>
    <property type="match status" value="1"/>
</dbReference>
<dbReference type="EMBL" id="JACFXV010000044">
    <property type="protein sequence ID" value="MBA5777019.1"/>
    <property type="molecule type" value="Genomic_DNA"/>
</dbReference>
<evidence type="ECO:0000313" key="2">
    <source>
        <dbReference type="EMBL" id="MBA5777019.1"/>
    </source>
</evidence>
<proteinExistence type="predicted"/>
<organism evidence="2 3">
    <name type="scientific">Stappia albiluteola</name>
    <dbReference type="NCBI Taxonomy" id="2758565"/>
    <lineage>
        <taxon>Bacteria</taxon>
        <taxon>Pseudomonadati</taxon>
        <taxon>Pseudomonadota</taxon>
        <taxon>Alphaproteobacteria</taxon>
        <taxon>Hyphomicrobiales</taxon>
        <taxon>Stappiaceae</taxon>
        <taxon>Stappia</taxon>
    </lineage>
</organism>
<keyword evidence="1" id="KW-1133">Transmembrane helix</keyword>
<comment type="caution">
    <text evidence="2">The sequence shown here is derived from an EMBL/GenBank/DDBJ whole genome shotgun (WGS) entry which is preliminary data.</text>
</comment>
<accession>A0A839AEK8</accession>
<sequence>MMDERILTDPYLADPYGSDWSAEDDRRRARARRQAVRHSRFVRLLKFAIPAIGMVILAGMGIAIAVSSYLSGLGLGAVSLTADGLVMDRPELSGHDGERSYRVAATRAIQRISDPRIIDLENIVAELQLDAEQKVAIKAVAGTYQSQQETLELRGGIDVSTSQGHTARFDRLDIDLKGGRIETDDAVSIATPHGTLRAARMRFNQDEGTLSFTDGISMSLRPSSQETRK</sequence>
<dbReference type="InterPro" id="IPR010664">
    <property type="entry name" value="LipoPS_assembly_LptC-rel"/>
</dbReference>
<reference evidence="2 3" key="1">
    <citation type="submission" date="2020-07" db="EMBL/GenBank/DDBJ databases">
        <title>Stappia sp., F7233, whole genome shotgun sequencing project.</title>
        <authorList>
            <person name="Jiang S."/>
            <person name="Liu Z.W."/>
            <person name="Du Z.J."/>
        </authorList>
    </citation>
    <scope>NUCLEOTIDE SEQUENCE [LARGE SCALE GENOMIC DNA]</scope>
    <source>
        <strain evidence="2 3">F7233</strain>
    </source>
</reference>
<dbReference type="AlphaFoldDB" id="A0A839AEK8"/>
<name>A0A839AEK8_9HYPH</name>
<dbReference type="Proteomes" id="UP000541109">
    <property type="component" value="Unassembled WGS sequence"/>
</dbReference>
<evidence type="ECO:0000313" key="3">
    <source>
        <dbReference type="Proteomes" id="UP000541109"/>
    </source>
</evidence>
<keyword evidence="3" id="KW-1185">Reference proteome</keyword>
<dbReference type="GO" id="GO:0015221">
    <property type="term" value="F:lipopolysaccharide transmembrane transporter activity"/>
    <property type="evidence" value="ECO:0007669"/>
    <property type="project" value="InterPro"/>
</dbReference>
<dbReference type="GO" id="GO:0005886">
    <property type="term" value="C:plasma membrane"/>
    <property type="evidence" value="ECO:0007669"/>
    <property type="project" value="InterPro"/>
</dbReference>